<name>B0SL93_LEPBP</name>
<gene>
    <name evidence="1" type="ordered locus">LEPBI_I0769</name>
</gene>
<sequence length="559" mass="66690">MLLGDRVYHLQFSFEDKIFHIVREAWDNFRFQYGVIENRNIEFYEWNLSESAKQTLRQKWNELYLVQETHIQNQKNLEEDWEWTNQEKTKEYFQNNITGFGYFIKIEDPNSPIPKLFSFQKKDFISIKNDINRLFNGPTEVDRINVTTLPDTSSPLRLIANIETDTNRLIQNERKYFVRQFLVNPVLLYDQAFVKLEGKQFSLTLDEVKLWKHYRSKLVSELKLCILENDCKDWEEMTLLLRILYLQKSIEEGQIVFPKKNFTGFSYLEFTEIPVSILNTKQKEYDQILIEKRKEFGKGYHPIHFYNWESFLSRYQSFIEGKSFTEGVEFNLEGKNPYPWNINPNIQSGSKDETANREKQWKTYTKNIQDLYSYHLVLQNCTNELFHYLNLMFPNGKIGDEIFWTPLTNNVFGLNFIPSVAALKIDLRSDKKNYKFYPSYRNLKRNQIKDWTEKNITERFVPTSKIYSQNPMDHSFLFFTEESVWSRPIFGLANAIWGLGYTGIGVLKSPMDKGKDFGKGTESIFYSLPELFFFNIRKGHFPFLTAEEIPEEYYEIESQ</sequence>
<dbReference type="BioCyc" id="LBIF456481:LEPBI_RS03790-MONOMER"/>
<dbReference type="Proteomes" id="UP000001847">
    <property type="component" value="Chromosome I"/>
</dbReference>
<evidence type="ECO:0000313" key="1">
    <source>
        <dbReference type="EMBL" id="ABZ96900.1"/>
    </source>
</evidence>
<dbReference type="EMBL" id="CP000786">
    <property type="protein sequence ID" value="ABZ96900.1"/>
    <property type="molecule type" value="Genomic_DNA"/>
</dbReference>
<dbReference type="STRING" id="456481.LEPBI_I0769"/>
<proteinExistence type="predicted"/>
<protein>
    <submittedName>
        <fullName evidence="1">Uncharacterized protein</fullName>
    </submittedName>
</protein>
<reference evidence="1 2" key="1">
    <citation type="journal article" date="2008" name="PLoS ONE">
        <title>Genome sequence of the saprophyte Leptospira biflexa provides insights into the evolution of Leptospira and the pathogenesis of leptospirosis.</title>
        <authorList>
            <person name="Picardeau M."/>
            <person name="Bulach D.M."/>
            <person name="Bouchier C."/>
            <person name="Zuerner R.L."/>
            <person name="Zidane N."/>
            <person name="Wilson P.J."/>
            <person name="Creno S."/>
            <person name="Kuczek E.S."/>
            <person name="Bommezzadri S."/>
            <person name="Davis J.C."/>
            <person name="McGrath A."/>
            <person name="Johnson M.J."/>
            <person name="Boursaux-Eude C."/>
            <person name="Seemann T."/>
            <person name="Rouy Z."/>
            <person name="Coppel R.L."/>
            <person name="Rood J.I."/>
            <person name="Lajus A."/>
            <person name="Davies J.K."/>
            <person name="Medigue C."/>
            <person name="Adler B."/>
        </authorList>
    </citation>
    <scope>NUCLEOTIDE SEQUENCE [LARGE SCALE GENOMIC DNA]</scope>
    <source>
        <strain evidence="2">Patoc 1 / ATCC 23582 / Paris</strain>
    </source>
</reference>
<organism evidence="1 2">
    <name type="scientific">Leptospira biflexa serovar Patoc (strain Patoc 1 / ATCC 23582 / Paris)</name>
    <dbReference type="NCBI Taxonomy" id="456481"/>
    <lineage>
        <taxon>Bacteria</taxon>
        <taxon>Pseudomonadati</taxon>
        <taxon>Spirochaetota</taxon>
        <taxon>Spirochaetia</taxon>
        <taxon>Leptospirales</taxon>
        <taxon>Leptospiraceae</taxon>
        <taxon>Leptospira</taxon>
    </lineage>
</organism>
<evidence type="ECO:0000313" key="2">
    <source>
        <dbReference type="Proteomes" id="UP000001847"/>
    </source>
</evidence>
<dbReference type="AlphaFoldDB" id="B0SL93"/>
<accession>B0SL93</accession>
<dbReference type="HOGENOM" id="CLU_445359_0_0_12"/>
<dbReference type="RefSeq" id="WP_012387787.1">
    <property type="nucleotide sequence ID" value="NC_010602.1"/>
</dbReference>
<keyword evidence="2" id="KW-1185">Reference proteome</keyword>
<dbReference type="OrthoDB" id="5556891at2"/>
<dbReference type="KEGG" id="lbi:LEPBI_I0769"/>